<proteinExistence type="predicted"/>
<sequence>MISKKPIANKFYKYAGSIVKIKKISKLKNKIFIEKLTNKEIITIPYEQSEILIIRLYTVGEVAKIVERRPDTLRKYERKNLIPSASKFGDEYPGYASWRYYDESAVYEMVEFFNQRTQGRPITQSSIGVSNKIKLLDQKIKLHR</sequence>
<name>A0A6J5NNU5_9CAUD</name>
<dbReference type="GO" id="GO:0003677">
    <property type="term" value="F:DNA binding"/>
    <property type="evidence" value="ECO:0007669"/>
    <property type="project" value="InterPro"/>
</dbReference>
<dbReference type="Gene3D" id="1.10.1660.10">
    <property type="match status" value="1"/>
</dbReference>
<evidence type="ECO:0000313" key="10">
    <source>
        <dbReference type="EMBL" id="CAB4216118.1"/>
    </source>
</evidence>
<evidence type="ECO:0000313" key="9">
    <source>
        <dbReference type="EMBL" id="CAB4191935.1"/>
    </source>
</evidence>
<reference evidence="5" key="1">
    <citation type="submission" date="2020-04" db="EMBL/GenBank/DDBJ databases">
        <authorList>
            <person name="Chiriac C."/>
            <person name="Salcher M."/>
            <person name="Ghai R."/>
            <person name="Kavagutti S V."/>
        </authorList>
    </citation>
    <scope>NUCLEOTIDE SEQUENCE</scope>
</reference>
<evidence type="ECO:0000313" key="6">
    <source>
        <dbReference type="EMBL" id="CAB4175349.1"/>
    </source>
</evidence>
<evidence type="ECO:0000259" key="1">
    <source>
        <dbReference type="PROSITE" id="PS50937"/>
    </source>
</evidence>
<dbReference type="EMBL" id="LR797130">
    <property type="protein sequence ID" value="CAB4188791.1"/>
    <property type="molecule type" value="Genomic_DNA"/>
</dbReference>
<dbReference type="InterPro" id="IPR009061">
    <property type="entry name" value="DNA-bd_dom_put_sf"/>
</dbReference>
<gene>
    <name evidence="7" type="ORF">UFOVP1031_29</name>
    <name evidence="8" type="ORF">UFOVP1172_106</name>
    <name evidence="9" type="ORF">UFOVP1240_11</name>
    <name evidence="10" type="ORF">UFOVP1486_68</name>
    <name evidence="12" type="ORF">UFOVP1578_101</name>
    <name evidence="11" type="ORF">UFOVP1630_93</name>
    <name evidence="2" type="ORF">UFOVP288_28</name>
    <name evidence="3" type="ORF">UFOVP483_11</name>
    <name evidence="4" type="ORF">UFOVP573_87</name>
    <name evidence="5" type="ORF">UFOVP769_28</name>
    <name evidence="6" type="ORF">UFOVP962_153</name>
</gene>
<dbReference type="EMBL" id="LR796709">
    <property type="protein sequence ID" value="CAB4161029.1"/>
    <property type="molecule type" value="Genomic_DNA"/>
</dbReference>
<dbReference type="InterPro" id="IPR000551">
    <property type="entry name" value="MerR-type_HTH_dom"/>
</dbReference>
<dbReference type="EMBL" id="LR796461">
    <property type="protein sequence ID" value="CAB4146049.1"/>
    <property type="molecule type" value="Genomic_DNA"/>
</dbReference>
<evidence type="ECO:0000313" key="5">
    <source>
        <dbReference type="EMBL" id="CAB4161029.1"/>
    </source>
</evidence>
<accession>A0A6J5NNU5</accession>
<dbReference type="EMBL" id="LR798423">
    <property type="protein sequence ID" value="CAB5230756.1"/>
    <property type="molecule type" value="Genomic_DNA"/>
</dbReference>
<organism evidence="5">
    <name type="scientific">uncultured Caudovirales phage</name>
    <dbReference type="NCBI Taxonomy" id="2100421"/>
    <lineage>
        <taxon>Viruses</taxon>
        <taxon>Duplodnaviria</taxon>
        <taxon>Heunggongvirae</taxon>
        <taxon>Uroviricota</taxon>
        <taxon>Caudoviricetes</taxon>
        <taxon>Peduoviridae</taxon>
        <taxon>Maltschvirus</taxon>
        <taxon>Maltschvirus maltsch</taxon>
    </lineage>
</organism>
<dbReference type="EMBL" id="LR796917">
    <property type="protein sequence ID" value="CAB4175349.1"/>
    <property type="molecule type" value="Genomic_DNA"/>
</dbReference>
<evidence type="ECO:0000313" key="8">
    <source>
        <dbReference type="EMBL" id="CAB4188791.1"/>
    </source>
</evidence>
<protein>
    <recommendedName>
        <fullName evidence="1">HTH merR-type domain-containing protein</fullName>
    </recommendedName>
</protein>
<dbReference type="EMBL" id="LR797180">
    <property type="protein sequence ID" value="CAB4191935.1"/>
    <property type="molecule type" value="Genomic_DNA"/>
</dbReference>
<dbReference type="EMBL" id="LR796980">
    <property type="protein sequence ID" value="CAB4179092.1"/>
    <property type="molecule type" value="Genomic_DNA"/>
</dbReference>
<evidence type="ECO:0000313" key="2">
    <source>
        <dbReference type="EMBL" id="CAB4135626.1"/>
    </source>
</evidence>
<evidence type="ECO:0000313" key="7">
    <source>
        <dbReference type="EMBL" id="CAB4179092.1"/>
    </source>
</evidence>
<dbReference type="EMBL" id="LR797434">
    <property type="protein sequence ID" value="CAB4216118.1"/>
    <property type="molecule type" value="Genomic_DNA"/>
</dbReference>
<dbReference type="PROSITE" id="PS50937">
    <property type="entry name" value="HTH_MERR_2"/>
    <property type="match status" value="1"/>
</dbReference>
<dbReference type="EMBL" id="LR796305">
    <property type="protein sequence ID" value="CAB4135626.1"/>
    <property type="molecule type" value="Genomic_DNA"/>
</dbReference>
<evidence type="ECO:0000313" key="3">
    <source>
        <dbReference type="EMBL" id="CAB4146049.1"/>
    </source>
</evidence>
<feature type="domain" description="HTH merR-type" evidence="1">
    <location>
        <begin position="56"/>
        <end position="83"/>
    </location>
</feature>
<dbReference type="GO" id="GO:0006355">
    <property type="term" value="P:regulation of DNA-templated transcription"/>
    <property type="evidence" value="ECO:0007669"/>
    <property type="project" value="InterPro"/>
</dbReference>
<dbReference type="EMBL" id="LR797492">
    <property type="protein sequence ID" value="CAB4220155.1"/>
    <property type="molecule type" value="Genomic_DNA"/>
</dbReference>
<evidence type="ECO:0000313" key="11">
    <source>
        <dbReference type="EMBL" id="CAB4220155.1"/>
    </source>
</evidence>
<dbReference type="SUPFAM" id="SSF46955">
    <property type="entry name" value="Putative DNA-binding domain"/>
    <property type="match status" value="1"/>
</dbReference>
<evidence type="ECO:0000313" key="4">
    <source>
        <dbReference type="EMBL" id="CAB4150968.1"/>
    </source>
</evidence>
<evidence type="ECO:0000313" key="12">
    <source>
        <dbReference type="EMBL" id="CAB5230756.1"/>
    </source>
</evidence>
<dbReference type="EMBL" id="LR796548">
    <property type="protein sequence ID" value="CAB4150968.1"/>
    <property type="molecule type" value="Genomic_DNA"/>
</dbReference>